<comment type="caution">
    <text evidence="1">The sequence shown here is derived from an EMBL/GenBank/DDBJ whole genome shotgun (WGS) entry which is preliminary data.</text>
</comment>
<sequence length="317" mass="36858">MLPIEGPKQVLCRQIAETKPYCVAVHANSAGQAGELRAVISDVLMLMPDLKKLWLHFGREILETECLADVKTPTIVVYMVVMKEVRGGVDDHYKKYEPIPGLLEHTLATLFLQQWENREREIDYIELNVQKTLGGNGYDRAVAWHELDKEFEKLPSRLCEGRVDLHKVSRTDWYCMIRREPWSNEGLIVTIRGGSVMLCACSYTSRRHLSFHDCRAYNDAVDAAREQLEKICKRERSKDGQLIGQDRAVTKHRCEVVVNEWVNSEMYKTLPPREVLIERKIYNYWSYPSYSWPFMHDELATSDDPILNAYNNLFTKE</sequence>
<dbReference type="AlphaFoldDB" id="A0AA36G1X2"/>
<accession>A0AA36G1X2</accession>
<reference evidence="1" key="1">
    <citation type="submission" date="2023-06" db="EMBL/GenBank/DDBJ databases">
        <authorList>
            <person name="Delattre M."/>
        </authorList>
    </citation>
    <scope>NUCLEOTIDE SEQUENCE</scope>
    <source>
        <strain evidence="1">AF72</strain>
    </source>
</reference>
<organism evidence="1 2">
    <name type="scientific">Mesorhabditis spiculigera</name>
    <dbReference type="NCBI Taxonomy" id="96644"/>
    <lineage>
        <taxon>Eukaryota</taxon>
        <taxon>Metazoa</taxon>
        <taxon>Ecdysozoa</taxon>
        <taxon>Nematoda</taxon>
        <taxon>Chromadorea</taxon>
        <taxon>Rhabditida</taxon>
        <taxon>Rhabditina</taxon>
        <taxon>Rhabditomorpha</taxon>
        <taxon>Rhabditoidea</taxon>
        <taxon>Rhabditidae</taxon>
        <taxon>Mesorhabditinae</taxon>
        <taxon>Mesorhabditis</taxon>
    </lineage>
</organism>
<name>A0AA36G1X2_9BILA</name>
<evidence type="ECO:0000313" key="1">
    <source>
        <dbReference type="EMBL" id="CAJ0575206.1"/>
    </source>
</evidence>
<dbReference type="Proteomes" id="UP001177023">
    <property type="component" value="Unassembled WGS sequence"/>
</dbReference>
<protein>
    <submittedName>
        <fullName evidence="1">Uncharacterized protein</fullName>
    </submittedName>
</protein>
<dbReference type="EMBL" id="CATQJA010002636">
    <property type="protein sequence ID" value="CAJ0575206.1"/>
    <property type="molecule type" value="Genomic_DNA"/>
</dbReference>
<proteinExistence type="predicted"/>
<gene>
    <name evidence="1" type="ORF">MSPICULIGERA_LOCUS13521</name>
</gene>
<feature type="non-terminal residue" evidence="1">
    <location>
        <position position="1"/>
    </location>
</feature>
<evidence type="ECO:0000313" key="2">
    <source>
        <dbReference type="Proteomes" id="UP001177023"/>
    </source>
</evidence>
<keyword evidence="2" id="KW-1185">Reference proteome</keyword>